<dbReference type="InterPro" id="IPR008243">
    <property type="entry name" value="Chorismate_mutase_AroH"/>
</dbReference>
<dbReference type="GO" id="GO:0009073">
    <property type="term" value="P:aromatic amino acid family biosynthetic process"/>
    <property type="evidence" value="ECO:0007669"/>
    <property type="project" value="UniProtKB-UniRule"/>
</dbReference>
<dbReference type="GO" id="GO:0008652">
    <property type="term" value="P:amino acid biosynthetic process"/>
    <property type="evidence" value="ECO:0007669"/>
    <property type="project" value="UniProtKB-UniRule"/>
</dbReference>
<dbReference type="OrthoDB" id="9802232at2"/>
<feature type="binding site" evidence="2">
    <location>
        <position position="107"/>
    </location>
    <ligand>
        <name>prephenate</name>
        <dbReference type="ChEBI" id="CHEBI:29934"/>
    </ligand>
</feature>
<dbReference type="Proteomes" id="UP000030588">
    <property type="component" value="Unassembled WGS sequence"/>
</dbReference>
<keyword evidence="2 3" id="KW-0057">Aromatic amino acid biosynthesis</keyword>
<dbReference type="EMBL" id="JAAIWK010000019">
    <property type="protein sequence ID" value="NEY20647.1"/>
    <property type="molecule type" value="Genomic_DNA"/>
</dbReference>
<evidence type="ECO:0000256" key="1">
    <source>
        <dbReference type="NCBIfam" id="TIGR01796"/>
    </source>
</evidence>
<dbReference type="RefSeq" id="WP_025729103.1">
    <property type="nucleotide sequence ID" value="NZ_JAAIWK010000019.1"/>
</dbReference>
<feature type="binding site" evidence="2">
    <location>
        <position position="6"/>
    </location>
    <ligand>
        <name>prephenate</name>
        <dbReference type="ChEBI" id="CHEBI:29934"/>
    </ligand>
</feature>
<dbReference type="GO" id="GO:0046417">
    <property type="term" value="P:chorismate metabolic process"/>
    <property type="evidence" value="ECO:0007669"/>
    <property type="project" value="TreeGrafter"/>
</dbReference>
<dbReference type="InterPro" id="IPR035959">
    <property type="entry name" value="RutC-like_sf"/>
</dbReference>
<feature type="binding site" evidence="2">
    <location>
        <position position="89"/>
    </location>
    <ligand>
        <name>prephenate</name>
        <dbReference type="ChEBI" id="CHEBI:29934"/>
    </ligand>
</feature>
<dbReference type="PROSITE" id="PS51167">
    <property type="entry name" value="CHORISMATE_MUT_1"/>
    <property type="match status" value="1"/>
</dbReference>
<dbReference type="SUPFAM" id="SSF55298">
    <property type="entry name" value="YjgF-like"/>
    <property type="match status" value="1"/>
</dbReference>
<dbReference type="Pfam" id="PF07736">
    <property type="entry name" value="CM_1"/>
    <property type="match status" value="1"/>
</dbReference>
<dbReference type="PANTHER" id="PTHR21164">
    <property type="entry name" value="CHORISMATE MUTASE"/>
    <property type="match status" value="1"/>
</dbReference>
<dbReference type="Proteomes" id="UP000476934">
    <property type="component" value="Unassembled WGS sequence"/>
</dbReference>
<evidence type="ECO:0000313" key="4">
    <source>
        <dbReference type="EMBL" id="KHD85772.1"/>
    </source>
</evidence>
<dbReference type="CDD" id="cd02185">
    <property type="entry name" value="AroH"/>
    <property type="match status" value="1"/>
</dbReference>
<comment type="caution">
    <text evidence="4">The sequence shown here is derived from an EMBL/GenBank/DDBJ whole genome shotgun (WGS) entry which is preliminary data.</text>
</comment>
<evidence type="ECO:0000313" key="5">
    <source>
        <dbReference type="EMBL" id="NEY20647.1"/>
    </source>
</evidence>
<dbReference type="PANTHER" id="PTHR21164:SF0">
    <property type="entry name" value="CHORISMATE MUTASE AROH"/>
    <property type="match status" value="1"/>
</dbReference>
<protein>
    <recommendedName>
        <fullName evidence="1 3">chorismate mutase</fullName>
        <ecNumber evidence="1 3">5.4.99.5</ecNumber>
    </recommendedName>
</protein>
<keyword evidence="3 5" id="KW-0413">Isomerase</keyword>
<evidence type="ECO:0000256" key="3">
    <source>
        <dbReference type="PROSITE-ProRule" id="PRU00514"/>
    </source>
</evidence>
<dbReference type="EC" id="5.4.99.5" evidence="1 3"/>
<dbReference type="UniPathway" id="UPA00120">
    <property type="reaction ID" value="UER00203"/>
</dbReference>
<keyword evidence="2 3" id="KW-0028">Amino-acid biosynthesis</keyword>
<dbReference type="GO" id="GO:0004106">
    <property type="term" value="F:chorismate mutase activity"/>
    <property type="evidence" value="ECO:0007669"/>
    <property type="project" value="UniProtKB-UniRule"/>
</dbReference>
<comment type="catalytic activity">
    <reaction evidence="3">
        <text>chorismate = prephenate</text>
        <dbReference type="Rhea" id="RHEA:13897"/>
        <dbReference type="ChEBI" id="CHEBI:29748"/>
        <dbReference type="ChEBI" id="CHEBI:29934"/>
        <dbReference type="EC" id="5.4.99.5"/>
    </reaction>
</comment>
<reference evidence="5 7" key="2">
    <citation type="submission" date="2020-02" db="EMBL/GenBank/DDBJ databases">
        <authorList>
            <person name="Feng H."/>
        </authorList>
    </citation>
    <scope>NUCLEOTIDE SEQUENCE [LARGE SCALE GENOMIC DNA]</scope>
    <source>
        <strain evidence="5 7">Gsoil 114</strain>
    </source>
</reference>
<accession>A0A0A6Y0E2</accession>
<dbReference type="Gene3D" id="3.30.1330.40">
    <property type="entry name" value="RutC-like"/>
    <property type="match status" value="1"/>
</dbReference>
<evidence type="ECO:0000313" key="7">
    <source>
        <dbReference type="Proteomes" id="UP000476934"/>
    </source>
</evidence>
<dbReference type="NCBIfam" id="TIGR01796">
    <property type="entry name" value="CM_mono_aroH"/>
    <property type="match status" value="1"/>
</dbReference>
<dbReference type="STRING" id="363870.NG54_06980"/>
<dbReference type="AlphaFoldDB" id="A0A0A6Y0E2"/>
<evidence type="ECO:0000256" key="2">
    <source>
        <dbReference type="PIRSR" id="PIRSR005965-1"/>
    </source>
</evidence>
<reference evidence="4 6" key="1">
    <citation type="submission" date="2014-10" db="EMBL/GenBank/DDBJ databases">
        <title>Draft genome of phytase producing Bacillus ginsengihumi strain M2.11.</title>
        <authorList>
            <person name="Toymentseva A."/>
            <person name="Boulygina E.A."/>
            <person name="Kazakov S.V."/>
            <person name="Kayumov I."/>
            <person name="Suleimanova A.D."/>
            <person name="Mardanova A.M."/>
            <person name="Maria S.N."/>
            <person name="Sergey M.Y."/>
            <person name="Sharipova M.R."/>
        </authorList>
    </citation>
    <scope>NUCLEOTIDE SEQUENCE [LARGE SCALE GENOMIC DNA]</scope>
    <source>
        <strain evidence="4 6">M2.11</strain>
    </source>
</reference>
<keyword evidence="7" id="KW-1185">Reference proteome</keyword>
<reference evidence="5 7" key="3">
    <citation type="submission" date="2020-03" db="EMBL/GenBank/DDBJ databases">
        <title>Bacillus aquiflavi sp. nov., isolated from yellow water of strong flavor Chinese baijiu in Yibin region of China.</title>
        <authorList>
            <person name="Xie J."/>
        </authorList>
    </citation>
    <scope>NUCLEOTIDE SEQUENCE [LARGE SCALE GENOMIC DNA]</scope>
    <source>
        <strain evidence="5 7">Gsoil 114</strain>
    </source>
</reference>
<dbReference type="EMBL" id="JRUN01000016">
    <property type="protein sequence ID" value="KHD85772.1"/>
    <property type="molecule type" value="Genomic_DNA"/>
</dbReference>
<dbReference type="PIRSF" id="PIRSF005965">
    <property type="entry name" value="Chor_mut_AroH"/>
    <property type="match status" value="1"/>
</dbReference>
<organism evidence="4 6">
    <name type="scientific">Heyndrickxia ginsengihumi</name>
    <dbReference type="NCBI Taxonomy" id="363870"/>
    <lineage>
        <taxon>Bacteria</taxon>
        <taxon>Bacillati</taxon>
        <taxon>Bacillota</taxon>
        <taxon>Bacilli</taxon>
        <taxon>Bacillales</taxon>
        <taxon>Bacillaceae</taxon>
        <taxon>Heyndrickxia</taxon>
    </lineage>
</organism>
<evidence type="ECO:0000313" key="6">
    <source>
        <dbReference type="Proteomes" id="UP000030588"/>
    </source>
</evidence>
<gene>
    <name evidence="5" type="primary">aroH</name>
    <name evidence="5" type="ORF">G4D61_11835</name>
    <name evidence="4" type="ORF">NG54_06980</name>
</gene>
<sequence length="122" mass="14024">MIRGVRGATTVEKDEESMILSATEELFHTLIKENSIDPSQVASLFISVTPDIRSVFPSKALRNFKDWKYVPIMNMQEIPVENSLQKCIRVMIHLNTDSAQQEIHHVYLNRATVLRPDLTEKE</sequence>
<name>A0A0A6Y0E2_9BACI</name>
<proteinExistence type="predicted"/>